<evidence type="ECO:0000313" key="4">
    <source>
        <dbReference type="Proteomes" id="UP000243528"/>
    </source>
</evidence>
<dbReference type="RefSeq" id="WP_106536358.1">
    <property type="nucleotide sequence ID" value="NZ_ML142903.1"/>
</dbReference>
<dbReference type="InterPro" id="IPR000073">
    <property type="entry name" value="AB_hydrolase_1"/>
</dbReference>
<evidence type="ECO:0000256" key="1">
    <source>
        <dbReference type="ARBA" id="ARBA00022559"/>
    </source>
</evidence>
<protein>
    <submittedName>
        <fullName evidence="3">Pimeloyl-ACP methyl ester carboxylesterase</fullName>
    </submittedName>
</protein>
<dbReference type="SUPFAM" id="SSF53474">
    <property type="entry name" value="alpha/beta-Hydrolases"/>
    <property type="match status" value="1"/>
</dbReference>
<organism evidence="3 4">
    <name type="scientific">Haloactinopolyspora alba</name>
    <dbReference type="NCBI Taxonomy" id="648780"/>
    <lineage>
        <taxon>Bacteria</taxon>
        <taxon>Bacillati</taxon>
        <taxon>Actinomycetota</taxon>
        <taxon>Actinomycetes</taxon>
        <taxon>Jiangellales</taxon>
        <taxon>Jiangellaceae</taxon>
        <taxon>Haloactinopolyspora</taxon>
    </lineage>
</organism>
<proteinExistence type="predicted"/>
<comment type="caution">
    <text evidence="3">The sequence shown here is derived from an EMBL/GenBank/DDBJ whole genome shotgun (WGS) entry which is preliminary data.</text>
</comment>
<dbReference type="AlphaFoldDB" id="A0A2P8E9N8"/>
<reference evidence="3 4" key="1">
    <citation type="submission" date="2018-03" db="EMBL/GenBank/DDBJ databases">
        <title>Genomic Encyclopedia of Archaeal and Bacterial Type Strains, Phase II (KMG-II): from individual species to whole genera.</title>
        <authorList>
            <person name="Goeker M."/>
        </authorList>
    </citation>
    <scope>NUCLEOTIDE SEQUENCE [LARGE SCALE GENOMIC DNA]</scope>
    <source>
        <strain evidence="3 4">DSM 45211</strain>
    </source>
</reference>
<name>A0A2P8E9N8_9ACTN</name>
<dbReference type="PANTHER" id="PTHR43433:SF5">
    <property type="entry name" value="AB HYDROLASE-1 DOMAIN-CONTAINING PROTEIN"/>
    <property type="match status" value="1"/>
</dbReference>
<dbReference type="Proteomes" id="UP000243528">
    <property type="component" value="Unassembled WGS sequence"/>
</dbReference>
<dbReference type="InterPro" id="IPR029058">
    <property type="entry name" value="AB_hydrolase_fold"/>
</dbReference>
<dbReference type="Gene3D" id="3.40.50.1820">
    <property type="entry name" value="alpha/beta hydrolase"/>
    <property type="match status" value="1"/>
</dbReference>
<gene>
    <name evidence="3" type="ORF">CLV30_103319</name>
</gene>
<dbReference type="GO" id="GO:0004601">
    <property type="term" value="F:peroxidase activity"/>
    <property type="evidence" value="ECO:0007669"/>
    <property type="project" value="UniProtKB-KW"/>
</dbReference>
<dbReference type="Pfam" id="PF00561">
    <property type="entry name" value="Abhydrolase_1"/>
    <property type="match status" value="1"/>
</dbReference>
<dbReference type="PRINTS" id="PR00111">
    <property type="entry name" value="ABHYDROLASE"/>
</dbReference>
<sequence>MTVELAHVEHGAGDGGTPLVLLHAFPVPGAVLDPVASQLADRHRVVVPDLRGFGGSPDPGDDEPSLDHYADDVAALLDRLGIDRAVVGGLSMGGYVTMALLRRHPGRVATAVLMDTKAAADTDEARANRERVAAAVLENGNRALRPMLETLLGATTRRERPDVVARVTRWLDEARPDGVAWAQRAMAARASSFDTLAAVGVPGAVLVGEEDTLTGRDDAQAMAEAFVPPAPVRVIAGAGHLAPVEDPGAVAGALHEVVSSTP</sequence>
<dbReference type="PANTHER" id="PTHR43433">
    <property type="entry name" value="HYDROLASE, ALPHA/BETA FOLD FAMILY PROTEIN"/>
    <property type="match status" value="1"/>
</dbReference>
<evidence type="ECO:0000259" key="2">
    <source>
        <dbReference type="Pfam" id="PF00561"/>
    </source>
</evidence>
<keyword evidence="4" id="KW-1185">Reference proteome</keyword>
<feature type="domain" description="AB hydrolase-1" evidence="2">
    <location>
        <begin position="18"/>
        <end position="247"/>
    </location>
</feature>
<dbReference type="EMBL" id="PYGE01000003">
    <property type="protein sequence ID" value="PSL06164.1"/>
    <property type="molecule type" value="Genomic_DNA"/>
</dbReference>
<keyword evidence="1" id="KW-0575">Peroxidase</keyword>
<accession>A0A2P8E9N8</accession>
<keyword evidence="1" id="KW-0560">Oxidoreductase</keyword>
<dbReference type="InterPro" id="IPR050471">
    <property type="entry name" value="AB_hydrolase"/>
</dbReference>
<dbReference type="OrthoDB" id="9785847at2"/>
<evidence type="ECO:0000313" key="3">
    <source>
        <dbReference type="EMBL" id="PSL06164.1"/>
    </source>
</evidence>
<dbReference type="InterPro" id="IPR000639">
    <property type="entry name" value="Epox_hydrolase-like"/>
</dbReference>
<dbReference type="PRINTS" id="PR00412">
    <property type="entry name" value="EPOXHYDRLASE"/>
</dbReference>